<reference evidence="3 4" key="1">
    <citation type="submission" date="2021-06" db="EMBL/GenBank/DDBJ databases">
        <authorList>
            <person name="Criscuolo A."/>
        </authorList>
    </citation>
    <scope>NUCLEOTIDE SEQUENCE [LARGE SCALE GENOMIC DNA]</scope>
    <source>
        <strain evidence="4">CIP 111802</strain>
    </source>
</reference>
<keyword evidence="4" id="KW-1185">Reference proteome</keyword>
<comment type="similarity">
    <text evidence="1">Belongs to the short-chain dehydrogenases/reductases (SDR) family.</text>
</comment>
<dbReference type="CDD" id="cd05233">
    <property type="entry name" value="SDR_c"/>
    <property type="match status" value="1"/>
</dbReference>
<dbReference type="Proteomes" id="UP000730618">
    <property type="component" value="Unassembled WGS sequence"/>
</dbReference>
<dbReference type="EMBL" id="CAJVCE010000022">
    <property type="protein sequence ID" value="CAG7654386.1"/>
    <property type="molecule type" value="Genomic_DNA"/>
</dbReference>
<dbReference type="InterPro" id="IPR020904">
    <property type="entry name" value="Sc_DH/Rdtase_CS"/>
</dbReference>
<accession>A0ABM8VQM7</accession>
<keyword evidence="2 3" id="KW-0560">Oxidoreductase</keyword>
<gene>
    <name evidence="3" type="primary">bacC_2</name>
    <name evidence="3" type="ORF">PAECIP111802_05759</name>
</gene>
<evidence type="ECO:0000313" key="4">
    <source>
        <dbReference type="Proteomes" id="UP000730618"/>
    </source>
</evidence>
<dbReference type="Pfam" id="PF13561">
    <property type="entry name" value="adh_short_C2"/>
    <property type="match status" value="1"/>
</dbReference>
<dbReference type="PROSITE" id="PS00061">
    <property type="entry name" value="ADH_SHORT"/>
    <property type="match status" value="1"/>
</dbReference>
<evidence type="ECO:0000256" key="1">
    <source>
        <dbReference type="ARBA" id="ARBA00006484"/>
    </source>
</evidence>
<comment type="caution">
    <text evidence="3">The sequence shown here is derived from an EMBL/GenBank/DDBJ whole genome shotgun (WGS) entry which is preliminary data.</text>
</comment>
<dbReference type="InterPro" id="IPR002347">
    <property type="entry name" value="SDR_fam"/>
</dbReference>
<dbReference type="PANTHER" id="PTHR24321:SF11">
    <property type="entry name" value="BLR0893 PROTEIN"/>
    <property type="match status" value="1"/>
</dbReference>
<protein>
    <submittedName>
        <fullName evidence="3">Dihydroanticapsin 7-dehydrogenase</fullName>
        <ecNumber evidence="3">1.1.1.385</ecNumber>
    </submittedName>
</protein>
<evidence type="ECO:0000256" key="2">
    <source>
        <dbReference type="ARBA" id="ARBA00023002"/>
    </source>
</evidence>
<dbReference type="GO" id="GO:0016491">
    <property type="term" value="F:oxidoreductase activity"/>
    <property type="evidence" value="ECO:0007669"/>
    <property type="project" value="UniProtKB-KW"/>
</dbReference>
<organism evidence="3 4">
    <name type="scientific">Paenibacillus allorhizosphaerae</name>
    <dbReference type="NCBI Taxonomy" id="2849866"/>
    <lineage>
        <taxon>Bacteria</taxon>
        <taxon>Bacillati</taxon>
        <taxon>Bacillota</taxon>
        <taxon>Bacilli</taxon>
        <taxon>Bacillales</taxon>
        <taxon>Paenibacillaceae</taxon>
        <taxon>Paenibacillus</taxon>
    </lineage>
</organism>
<dbReference type="EC" id="1.1.1.385" evidence="3"/>
<name>A0ABM8VQM7_9BACL</name>
<proteinExistence type="inferred from homology"/>
<dbReference type="NCBIfam" id="NF005559">
    <property type="entry name" value="PRK07231.1"/>
    <property type="match status" value="1"/>
</dbReference>
<evidence type="ECO:0000313" key="3">
    <source>
        <dbReference type="EMBL" id="CAG7654386.1"/>
    </source>
</evidence>
<sequence length="252" mass="27250">MNAVRLKDKVAIVTGGTSGIGRESCFLFAREGAKVVVAGTNAQRGEAVAAAIAEEGGEAVFIQTDVTQEEQVIRMVNETKRRYGKIDVLFNNATWYNVIPATEMPLEVWRRTIDTTLTGPFLCCKYVIKEMMKDGGGSIINTSSVGGTVAFIAHPAYNAAKGGLNMLTKNLALDYGKYQIRANCISPGIIETPLTENNLGDPEKYDRLLSRCFTGRIGTPEDVASAALFLASDESTFITGTNLHVDNGWTAR</sequence>
<dbReference type="PANTHER" id="PTHR24321">
    <property type="entry name" value="DEHYDROGENASES, SHORT CHAIN"/>
    <property type="match status" value="1"/>
</dbReference>